<organism evidence="3 4">
    <name type="scientific">Edaphosphingomonas haloaromaticamans</name>
    <dbReference type="NCBI Taxonomy" id="653954"/>
    <lineage>
        <taxon>Bacteria</taxon>
        <taxon>Pseudomonadati</taxon>
        <taxon>Pseudomonadota</taxon>
        <taxon>Alphaproteobacteria</taxon>
        <taxon>Sphingomonadales</taxon>
        <taxon>Rhizorhabdaceae</taxon>
        <taxon>Edaphosphingomonas</taxon>
    </lineage>
</organism>
<keyword evidence="4" id="KW-1185">Reference proteome</keyword>
<comment type="caution">
    <text evidence="3">The sequence shown here is derived from an EMBL/GenBank/DDBJ whole genome shotgun (WGS) entry which is preliminary data.</text>
</comment>
<evidence type="ECO:0000256" key="1">
    <source>
        <dbReference type="SAM" id="MobiDB-lite"/>
    </source>
</evidence>
<gene>
    <name evidence="3" type="ORF">BHE75_03548</name>
</gene>
<dbReference type="RefSeq" id="WP_070934601.1">
    <property type="nucleotide sequence ID" value="NZ_MIPT01000001.1"/>
</dbReference>
<evidence type="ECO:0000313" key="4">
    <source>
        <dbReference type="Proteomes" id="UP000179467"/>
    </source>
</evidence>
<feature type="transmembrane region" description="Helical" evidence="2">
    <location>
        <begin position="454"/>
        <end position="477"/>
    </location>
</feature>
<dbReference type="EMBL" id="MIPT01000001">
    <property type="protein sequence ID" value="OHT21539.1"/>
    <property type="molecule type" value="Genomic_DNA"/>
</dbReference>
<feature type="transmembrane region" description="Helical" evidence="2">
    <location>
        <begin position="195"/>
        <end position="211"/>
    </location>
</feature>
<dbReference type="Proteomes" id="UP000179467">
    <property type="component" value="Unassembled WGS sequence"/>
</dbReference>
<dbReference type="AlphaFoldDB" id="A0A1S1HGX1"/>
<feature type="transmembrane region" description="Helical" evidence="2">
    <location>
        <begin position="7"/>
        <end position="25"/>
    </location>
</feature>
<feature type="transmembrane region" description="Helical" evidence="2">
    <location>
        <begin position="111"/>
        <end position="134"/>
    </location>
</feature>
<feature type="transmembrane region" description="Helical" evidence="2">
    <location>
        <begin position="168"/>
        <end position="188"/>
    </location>
</feature>
<proteinExistence type="predicted"/>
<feature type="region of interest" description="Disordered" evidence="1">
    <location>
        <begin position="68"/>
        <end position="89"/>
    </location>
</feature>
<accession>A0A1S1HGX1</accession>
<sequence>MHNRKGISYYFLIIVMVAMMAWPAIVNGQPFFFPDTTTYVRSADFPIHLASGGRISTVWTRSEDAAAHRSPTARPASPPADQDAAAPKRGNDLSSGFIMGGRSPYFGFGLYLTYVLSNFWLFVAIGSILSLWLVRLALRAIGIEDDRTFLLTAALLALLTPLPFYTSYLLADIFAGLGMLALAVLAASRGPMGRRDRLVLAGLVILCIMSHPTHVLIILAMTVTAAIMAAFRLLPRANARFALGTGAVAVALAVAGTMLTNFAIERTFGHPPHMAPLLTARFIGDGPGARYIREYCPGADFTVCRFADRIAPTSGAFLWSTDKRDGVFLFATDAERKALSAEDIPFALAVLKTYPIEQAGMIVKNSLLQAAMFDDRWLNYSCKAEARCWRTVPEPIRQRMAASPAGRGLWPTGALSIIHYGTVGIALLTMAAAGIAALRRRRDERDPLTAGERAVWAWIALIAVGLAVNAFLGGALSDPQSRYQGRVIWLVPFTAWMLVMARRQSRSAPAFQAVPATPLAEASPVA</sequence>
<dbReference type="OrthoDB" id="7238679at2"/>
<evidence type="ECO:0008006" key="5">
    <source>
        <dbReference type="Google" id="ProtNLM"/>
    </source>
</evidence>
<feature type="transmembrane region" description="Helical" evidence="2">
    <location>
        <begin position="417"/>
        <end position="438"/>
    </location>
</feature>
<feature type="transmembrane region" description="Helical" evidence="2">
    <location>
        <begin position="146"/>
        <end position="162"/>
    </location>
</feature>
<protein>
    <recommendedName>
        <fullName evidence="5">Membrane protein 6-pyruvoyl-tetrahydropterin synthase-related domain-containing protein</fullName>
    </recommendedName>
</protein>
<evidence type="ECO:0000313" key="3">
    <source>
        <dbReference type="EMBL" id="OHT21539.1"/>
    </source>
</evidence>
<keyword evidence="2" id="KW-0812">Transmembrane</keyword>
<feature type="compositionally biased region" description="Low complexity" evidence="1">
    <location>
        <begin position="68"/>
        <end position="87"/>
    </location>
</feature>
<feature type="transmembrane region" description="Helical" evidence="2">
    <location>
        <begin position="241"/>
        <end position="264"/>
    </location>
</feature>
<keyword evidence="2" id="KW-1133">Transmembrane helix</keyword>
<keyword evidence="2" id="KW-0472">Membrane</keyword>
<evidence type="ECO:0000256" key="2">
    <source>
        <dbReference type="SAM" id="Phobius"/>
    </source>
</evidence>
<name>A0A1S1HGX1_9SPHN</name>
<reference evidence="3 4" key="1">
    <citation type="submission" date="2016-09" db="EMBL/GenBank/DDBJ databases">
        <title>Metabolic pathway, cell adaptation mechanisms and a novel monoxygenase revealed through proteogenomic-transcription analysis of a Sphingomonas haloaromaticamans strain degrading the fungicide ortho-phenylphenol.</title>
        <authorList>
            <person name="Perruchon C."/>
            <person name="Papadopoulou E.S."/>
            <person name="Rousidou C."/>
            <person name="Vasileiadis S."/>
            <person name="Tanou G."/>
            <person name="Amoutzias G."/>
            <person name="Molassiotis A."/>
            <person name="Karpouzas D.G."/>
        </authorList>
    </citation>
    <scope>NUCLEOTIDE SEQUENCE [LARGE SCALE GENOMIC DNA]</scope>
    <source>
        <strain evidence="3 4">P3</strain>
    </source>
</reference>